<evidence type="ECO:0000313" key="7">
    <source>
        <dbReference type="EMBL" id="RMX48449.1"/>
    </source>
</evidence>
<evidence type="ECO:0000256" key="3">
    <source>
        <dbReference type="ARBA" id="ARBA00022833"/>
    </source>
</evidence>
<keyword evidence="8" id="KW-1185">Reference proteome</keyword>
<evidence type="ECO:0000313" key="8">
    <source>
        <dbReference type="Proteomes" id="UP000275408"/>
    </source>
</evidence>
<keyword evidence="1" id="KW-0479">Metal-binding</keyword>
<dbReference type="InterPro" id="IPR013083">
    <property type="entry name" value="Znf_RING/FYVE/PHD"/>
</dbReference>
<dbReference type="GO" id="GO:0008270">
    <property type="term" value="F:zinc ion binding"/>
    <property type="evidence" value="ECO:0007669"/>
    <property type="project" value="UniProtKB-KW"/>
</dbReference>
<protein>
    <recommendedName>
        <fullName evidence="6">RING-type domain-containing protein</fullName>
    </recommendedName>
</protein>
<evidence type="ECO:0000256" key="5">
    <source>
        <dbReference type="SAM" id="MobiDB-lite"/>
    </source>
</evidence>
<proteinExistence type="predicted"/>
<dbReference type="Gene3D" id="3.30.40.10">
    <property type="entry name" value="Zinc/RING finger domain, C3HC4 (zinc finger)"/>
    <property type="match status" value="1"/>
</dbReference>
<dbReference type="InterPro" id="IPR017907">
    <property type="entry name" value="Znf_RING_CS"/>
</dbReference>
<dbReference type="InterPro" id="IPR001841">
    <property type="entry name" value="Znf_RING"/>
</dbReference>
<accession>A0A3M6U4F7</accession>
<dbReference type="EMBL" id="RCHS01002274">
    <property type="protein sequence ID" value="RMX48449.1"/>
    <property type="molecule type" value="Genomic_DNA"/>
</dbReference>
<name>A0A3M6U4F7_POCDA</name>
<sequence>MTFLTWLRKTTAGKSADSMADRALTQFPFTISFEQRFNCLICWAPNLRMIYGSCQHRLCENCLYDKLGNRKVGLERCPTCQRENTFPLTKPDIPEDNVEIQAHLGVRKCPNGRCNLQMWHWEIPDHLEICQVVPKSQSIQKKRKGADGSNNVFERKTPMALRSRKSKSPNLCSDKRLIRRKTRSGCRRNIHHSQNRK</sequence>
<dbReference type="SUPFAM" id="SSF57850">
    <property type="entry name" value="RING/U-box"/>
    <property type="match status" value="1"/>
</dbReference>
<dbReference type="PROSITE" id="PS50089">
    <property type="entry name" value="ZF_RING_2"/>
    <property type="match status" value="1"/>
</dbReference>
<reference evidence="7 8" key="1">
    <citation type="journal article" date="2018" name="Sci. Rep.">
        <title>Comparative analysis of the Pocillopora damicornis genome highlights role of immune system in coral evolution.</title>
        <authorList>
            <person name="Cunning R."/>
            <person name="Bay R.A."/>
            <person name="Gillette P."/>
            <person name="Baker A.C."/>
            <person name="Traylor-Knowles N."/>
        </authorList>
    </citation>
    <scope>NUCLEOTIDE SEQUENCE [LARGE SCALE GENOMIC DNA]</scope>
    <source>
        <strain evidence="7">RSMAS</strain>
        <tissue evidence="7">Whole animal</tissue>
    </source>
</reference>
<dbReference type="PROSITE" id="PS00518">
    <property type="entry name" value="ZF_RING_1"/>
    <property type="match status" value="1"/>
</dbReference>
<dbReference type="AlphaFoldDB" id="A0A3M6U4F7"/>
<dbReference type="OrthoDB" id="6040387at2759"/>
<keyword evidence="2 4" id="KW-0863">Zinc-finger</keyword>
<organism evidence="7 8">
    <name type="scientific">Pocillopora damicornis</name>
    <name type="common">Cauliflower coral</name>
    <name type="synonym">Millepora damicornis</name>
    <dbReference type="NCBI Taxonomy" id="46731"/>
    <lineage>
        <taxon>Eukaryota</taxon>
        <taxon>Metazoa</taxon>
        <taxon>Cnidaria</taxon>
        <taxon>Anthozoa</taxon>
        <taxon>Hexacorallia</taxon>
        <taxon>Scleractinia</taxon>
        <taxon>Astrocoeniina</taxon>
        <taxon>Pocilloporidae</taxon>
        <taxon>Pocillopora</taxon>
    </lineage>
</organism>
<evidence type="ECO:0000256" key="1">
    <source>
        <dbReference type="ARBA" id="ARBA00022723"/>
    </source>
</evidence>
<dbReference type="STRING" id="46731.A0A3M6U4F7"/>
<evidence type="ECO:0000259" key="6">
    <source>
        <dbReference type="PROSITE" id="PS50089"/>
    </source>
</evidence>
<keyword evidence="3" id="KW-0862">Zinc</keyword>
<feature type="domain" description="RING-type" evidence="6">
    <location>
        <begin position="39"/>
        <end position="81"/>
    </location>
</feature>
<gene>
    <name evidence="7" type="ORF">pdam_00015193</name>
</gene>
<evidence type="ECO:0000256" key="2">
    <source>
        <dbReference type="ARBA" id="ARBA00022771"/>
    </source>
</evidence>
<comment type="caution">
    <text evidence="7">The sequence shown here is derived from an EMBL/GenBank/DDBJ whole genome shotgun (WGS) entry which is preliminary data.</text>
</comment>
<feature type="region of interest" description="Disordered" evidence="5">
    <location>
        <begin position="140"/>
        <end position="174"/>
    </location>
</feature>
<evidence type="ECO:0000256" key="4">
    <source>
        <dbReference type="PROSITE-ProRule" id="PRU00175"/>
    </source>
</evidence>
<dbReference type="Proteomes" id="UP000275408">
    <property type="component" value="Unassembled WGS sequence"/>
</dbReference>